<protein>
    <submittedName>
        <fullName evidence="3">Uncharacterized protein</fullName>
    </submittedName>
</protein>
<evidence type="ECO:0000313" key="3">
    <source>
        <dbReference type="EMBL" id="KAF1989072.1"/>
    </source>
</evidence>
<dbReference type="PANTHER" id="PTHR35204">
    <property type="entry name" value="YALI0A21131P"/>
    <property type="match status" value="1"/>
</dbReference>
<organism evidence="3 4">
    <name type="scientific">Aulographum hederae CBS 113979</name>
    <dbReference type="NCBI Taxonomy" id="1176131"/>
    <lineage>
        <taxon>Eukaryota</taxon>
        <taxon>Fungi</taxon>
        <taxon>Dikarya</taxon>
        <taxon>Ascomycota</taxon>
        <taxon>Pezizomycotina</taxon>
        <taxon>Dothideomycetes</taxon>
        <taxon>Pleosporomycetidae</taxon>
        <taxon>Aulographales</taxon>
        <taxon>Aulographaceae</taxon>
    </lineage>
</organism>
<dbReference type="InterPro" id="IPR038921">
    <property type="entry name" value="YOR389W-like"/>
</dbReference>
<keyword evidence="4" id="KW-1185">Reference proteome</keyword>
<evidence type="ECO:0000256" key="2">
    <source>
        <dbReference type="SAM" id="SignalP"/>
    </source>
</evidence>
<feature type="region of interest" description="Disordered" evidence="1">
    <location>
        <begin position="148"/>
        <end position="176"/>
    </location>
</feature>
<proteinExistence type="predicted"/>
<dbReference type="Proteomes" id="UP000800041">
    <property type="component" value="Unassembled WGS sequence"/>
</dbReference>
<name>A0A6G1H7N1_9PEZI</name>
<reference evidence="3" key="1">
    <citation type="journal article" date="2020" name="Stud. Mycol.">
        <title>101 Dothideomycetes genomes: a test case for predicting lifestyles and emergence of pathogens.</title>
        <authorList>
            <person name="Haridas S."/>
            <person name="Albert R."/>
            <person name="Binder M."/>
            <person name="Bloem J."/>
            <person name="Labutti K."/>
            <person name="Salamov A."/>
            <person name="Andreopoulos B."/>
            <person name="Baker S."/>
            <person name="Barry K."/>
            <person name="Bills G."/>
            <person name="Bluhm B."/>
            <person name="Cannon C."/>
            <person name="Castanera R."/>
            <person name="Culley D."/>
            <person name="Daum C."/>
            <person name="Ezra D."/>
            <person name="Gonzalez J."/>
            <person name="Henrissat B."/>
            <person name="Kuo A."/>
            <person name="Liang C."/>
            <person name="Lipzen A."/>
            <person name="Lutzoni F."/>
            <person name="Magnuson J."/>
            <person name="Mondo S."/>
            <person name="Nolan M."/>
            <person name="Ohm R."/>
            <person name="Pangilinan J."/>
            <person name="Park H.-J."/>
            <person name="Ramirez L."/>
            <person name="Alfaro M."/>
            <person name="Sun H."/>
            <person name="Tritt A."/>
            <person name="Yoshinaga Y."/>
            <person name="Zwiers L.-H."/>
            <person name="Turgeon B."/>
            <person name="Goodwin S."/>
            <person name="Spatafora J."/>
            <person name="Crous P."/>
            <person name="Grigoriev I."/>
        </authorList>
    </citation>
    <scope>NUCLEOTIDE SEQUENCE</scope>
    <source>
        <strain evidence="3">CBS 113979</strain>
    </source>
</reference>
<feature type="region of interest" description="Disordered" evidence="1">
    <location>
        <begin position="97"/>
        <end position="135"/>
    </location>
</feature>
<gene>
    <name evidence="3" type="ORF">K402DRAFT_391225</name>
</gene>
<feature type="chain" id="PRO_5026080164" evidence="2">
    <location>
        <begin position="24"/>
        <end position="534"/>
    </location>
</feature>
<dbReference type="EMBL" id="ML977146">
    <property type="protein sequence ID" value="KAF1989072.1"/>
    <property type="molecule type" value="Genomic_DNA"/>
</dbReference>
<dbReference type="AlphaFoldDB" id="A0A6G1H7N1"/>
<feature type="compositionally biased region" description="Basic and acidic residues" evidence="1">
    <location>
        <begin position="162"/>
        <end position="176"/>
    </location>
</feature>
<dbReference type="OrthoDB" id="10261782at2759"/>
<sequence>MSIFAVLTCLLKLSTSLPSPTSASEPLTELRNANHLFNAVHSSMRQWGSSLDHNGMSFFLASVPAGTQFYHGTHQQAPINGMEWLAFEPEHAAVFARPRRPSGRRPDEPPGAGHPPGGENPPKGGPSGSTHERDTLPWIGETVSNYHKSDRADSQQPLMIQESERTPPHKNDDSREGYLHTYATSHDLSLLYIDGMSAAKSDKGTLDSQDAVLLDVNLTQHLHPGFWEYDRAAQLCDLAQNKWVGKIDGFLRMEMGFEIVLCNFTEHLILERASRTKDPHQNSFMMFGYYRAVANRFQGIGGARVNIDYDTFVSAYTDDDNLDLFDGSQSQLPRLLSASNSSIAEIRDRVTGMVLAHAPMSRYGQQGRRNWQAVADMVVERYSARLQHLVSGAFTNISSLADEIEVLLSPFIDYDSRNTSLEIHRCATQSLPSISSGSKALAERAILSVSTSICSTLSNSLAESNYDAAIAMIREVMQYLRWTTWKQCSGCGVDEVCFIPIWPTGRTRDWEHPECQTQIPRIELGDSYWGFGHL</sequence>
<dbReference type="PANTHER" id="PTHR35204:SF1">
    <property type="entry name" value="ENTEROTOXIN"/>
    <property type="match status" value="1"/>
</dbReference>
<evidence type="ECO:0000256" key="1">
    <source>
        <dbReference type="SAM" id="MobiDB-lite"/>
    </source>
</evidence>
<keyword evidence="2" id="KW-0732">Signal</keyword>
<accession>A0A6G1H7N1</accession>
<feature type="signal peptide" evidence="2">
    <location>
        <begin position="1"/>
        <end position="23"/>
    </location>
</feature>
<evidence type="ECO:0000313" key="4">
    <source>
        <dbReference type="Proteomes" id="UP000800041"/>
    </source>
</evidence>